<proteinExistence type="predicted"/>
<dbReference type="RefSeq" id="WP_132926410.1">
    <property type="nucleotide sequence ID" value="NZ_SJOI01000001.1"/>
</dbReference>
<dbReference type="InterPro" id="IPR003313">
    <property type="entry name" value="AraC-bd"/>
</dbReference>
<keyword evidence="8" id="KW-1185">Reference proteome</keyword>
<dbReference type="Pfam" id="PF12833">
    <property type="entry name" value="HTH_18"/>
    <property type="match status" value="1"/>
</dbReference>
<name>A0A4R1NI84_9GAMM</name>
<reference evidence="7 8" key="1">
    <citation type="submission" date="2019-02" db="EMBL/GenBank/DDBJ databases">
        <title>Investigation of anaerobic lignin degradation for improved lignocellulosic biofuels.</title>
        <authorList>
            <person name="Deangelis K."/>
        </authorList>
    </citation>
    <scope>NUCLEOTIDE SEQUENCE [LARGE SCALE GENOMIC DNA]</scope>
    <source>
        <strain evidence="7 8">159R</strain>
    </source>
</reference>
<dbReference type="SMART" id="SM00342">
    <property type="entry name" value="HTH_ARAC"/>
    <property type="match status" value="1"/>
</dbReference>
<sequence>MAEGKKSSVIANYYRNSIEFTPLVNYRVLRAGHIVTSPNFVVKRDSVAGHEFILSLHGSGWVEIEGKTFKVRAGQLVWLPVRLTHGHYPAKDDPWEIQWIRVDGEKLNNFMNFLDIETNPIFDPRDQIKVAAIFSEILLQMPLRDFSADLRSEICITELILIMLNSRSGENIKSANHMHKSLHRLISHVQSHYSDEWSIEGFLRYCQVSKSQLFHLFNTTFHQSPMKWLKSYRMSQARRLLVETTDSITEVGQQVGYNDPLHFSRDFRLLNGMPPSEFRKKEKLTHR</sequence>
<dbReference type="SUPFAM" id="SSF46689">
    <property type="entry name" value="Homeodomain-like"/>
    <property type="match status" value="1"/>
</dbReference>
<dbReference type="InterPro" id="IPR018060">
    <property type="entry name" value="HTH_AraC"/>
</dbReference>
<protein>
    <recommendedName>
        <fullName evidence="5">Arabinose operon regulatory protein</fullName>
    </recommendedName>
</protein>
<dbReference type="PROSITE" id="PS01124">
    <property type="entry name" value="HTH_ARAC_FAMILY_2"/>
    <property type="match status" value="1"/>
</dbReference>
<feature type="domain" description="HTH araC/xylS-type" evidence="6">
    <location>
        <begin position="183"/>
        <end position="281"/>
    </location>
</feature>
<evidence type="ECO:0000256" key="4">
    <source>
        <dbReference type="ARBA" id="ARBA00023163"/>
    </source>
</evidence>
<accession>A0A4R1NI84</accession>
<keyword evidence="3" id="KW-0010">Activator</keyword>
<dbReference type="Pfam" id="PF02311">
    <property type="entry name" value="AraC_binding"/>
    <property type="match status" value="1"/>
</dbReference>
<evidence type="ECO:0000313" key="7">
    <source>
        <dbReference type="EMBL" id="TCL06759.1"/>
    </source>
</evidence>
<gene>
    <name evidence="7" type="ORF">EZJ58_5049</name>
</gene>
<evidence type="ECO:0000259" key="6">
    <source>
        <dbReference type="PROSITE" id="PS01124"/>
    </source>
</evidence>
<dbReference type="Gene3D" id="1.10.10.60">
    <property type="entry name" value="Homeodomain-like"/>
    <property type="match status" value="1"/>
</dbReference>
<evidence type="ECO:0000256" key="2">
    <source>
        <dbReference type="ARBA" id="ARBA00023125"/>
    </source>
</evidence>
<dbReference type="PROSITE" id="PS00041">
    <property type="entry name" value="HTH_ARAC_FAMILY_1"/>
    <property type="match status" value="1"/>
</dbReference>
<keyword evidence="4" id="KW-0804">Transcription</keyword>
<dbReference type="GO" id="GO:0003700">
    <property type="term" value="F:DNA-binding transcription factor activity"/>
    <property type="evidence" value="ECO:0007669"/>
    <property type="project" value="InterPro"/>
</dbReference>
<keyword evidence="2" id="KW-0238">DNA-binding</keyword>
<dbReference type="InterPro" id="IPR009057">
    <property type="entry name" value="Homeodomain-like_sf"/>
</dbReference>
<dbReference type="EMBL" id="SJOI01000001">
    <property type="protein sequence ID" value="TCL06759.1"/>
    <property type="molecule type" value="Genomic_DNA"/>
</dbReference>
<dbReference type="PANTHER" id="PTHR46796">
    <property type="entry name" value="HTH-TYPE TRANSCRIPTIONAL ACTIVATOR RHAS-RELATED"/>
    <property type="match status" value="1"/>
</dbReference>
<dbReference type="SUPFAM" id="SSF51215">
    <property type="entry name" value="Regulatory protein AraC"/>
    <property type="match status" value="1"/>
</dbReference>
<dbReference type="InterPro" id="IPR050204">
    <property type="entry name" value="AraC_XylS_family_regulators"/>
</dbReference>
<evidence type="ECO:0000256" key="5">
    <source>
        <dbReference type="ARBA" id="ARBA00044978"/>
    </source>
</evidence>
<evidence type="ECO:0000313" key="8">
    <source>
        <dbReference type="Proteomes" id="UP000294555"/>
    </source>
</evidence>
<dbReference type="Proteomes" id="UP000294555">
    <property type="component" value="Unassembled WGS sequence"/>
</dbReference>
<evidence type="ECO:0000256" key="1">
    <source>
        <dbReference type="ARBA" id="ARBA00023015"/>
    </source>
</evidence>
<dbReference type="GO" id="GO:0043565">
    <property type="term" value="F:sequence-specific DNA binding"/>
    <property type="evidence" value="ECO:0007669"/>
    <property type="project" value="InterPro"/>
</dbReference>
<dbReference type="InterPro" id="IPR014710">
    <property type="entry name" value="RmlC-like_jellyroll"/>
</dbReference>
<keyword evidence="1" id="KW-0805">Transcription regulation</keyword>
<comment type="caution">
    <text evidence="7">The sequence shown here is derived from an EMBL/GenBank/DDBJ whole genome shotgun (WGS) entry which is preliminary data.</text>
</comment>
<dbReference type="AlphaFoldDB" id="A0A4R1NI84"/>
<dbReference type="InterPro" id="IPR018062">
    <property type="entry name" value="HTH_AraC-typ_CS"/>
</dbReference>
<dbReference type="PANTHER" id="PTHR46796:SF7">
    <property type="entry name" value="ARAC FAMILY TRANSCRIPTIONAL REGULATOR"/>
    <property type="match status" value="1"/>
</dbReference>
<dbReference type="PRINTS" id="PR00032">
    <property type="entry name" value="HTHARAC"/>
</dbReference>
<dbReference type="Gene3D" id="2.60.120.10">
    <property type="entry name" value="Jelly Rolls"/>
    <property type="match status" value="1"/>
</dbReference>
<evidence type="ECO:0000256" key="3">
    <source>
        <dbReference type="ARBA" id="ARBA00023159"/>
    </source>
</evidence>
<dbReference type="InterPro" id="IPR020449">
    <property type="entry name" value="Tscrpt_reg_AraC-type_HTH"/>
</dbReference>
<organism evidence="7 8">
    <name type="scientific">Sodalis ligni</name>
    <dbReference type="NCBI Taxonomy" id="2697027"/>
    <lineage>
        <taxon>Bacteria</taxon>
        <taxon>Pseudomonadati</taxon>
        <taxon>Pseudomonadota</taxon>
        <taxon>Gammaproteobacteria</taxon>
        <taxon>Enterobacterales</taxon>
        <taxon>Bruguierivoracaceae</taxon>
        <taxon>Sodalis</taxon>
    </lineage>
</organism>
<dbReference type="OrthoDB" id="9809338at2"/>
<dbReference type="InterPro" id="IPR037923">
    <property type="entry name" value="HTH-like"/>
</dbReference>